<proteinExistence type="predicted"/>
<protein>
    <submittedName>
        <fullName evidence="2">Uncharacterized protein</fullName>
    </submittedName>
</protein>
<comment type="caution">
    <text evidence="2">The sequence shown here is derived from an EMBL/GenBank/DDBJ whole genome shotgun (WGS) entry which is preliminary data.</text>
</comment>
<feature type="region of interest" description="Disordered" evidence="1">
    <location>
        <begin position="373"/>
        <end position="413"/>
    </location>
</feature>
<name>A0AAD9W411_PHOAM</name>
<reference evidence="2" key="1">
    <citation type="submission" date="2023-06" db="EMBL/GenBank/DDBJ databases">
        <authorList>
            <person name="Noh H."/>
        </authorList>
    </citation>
    <scope>NUCLEOTIDE SEQUENCE</scope>
    <source>
        <strain evidence="2">DUCC20226</strain>
    </source>
</reference>
<gene>
    <name evidence="2" type="ORF">N8I77_006655</name>
</gene>
<dbReference type="Proteomes" id="UP001265746">
    <property type="component" value="Unassembled WGS sequence"/>
</dbReference>
<evidence type="ECO:0000256" key="1">
    <source>
        <dbReference type="SAM" id="MobiDB-lite"/>
    </source>
</evidence>
<evidence type="ECO:0000313" key="2">
    <source>
        <dbReference type="EMBL" id="KAK2608018.1"/>
    </source>
</evidence>
<organism evidence="2 3">
    <name type="scientific">Phomopsis amygdali</name>
    <name type="common">Fusicoccum amygdali</name>
    <dbReference type="NCBI Taxonomy" id="1214568"/>
    <lineage>
        <taxon>Eukaryota</taxon>
        <taxon>Fungi</taxon>
        <taxon>Dikarya</taxon>
        <taxon>Ascomycota</taxon>
        <taxon>Pezizomycotina</taxon>
        <taxon>Sordariomycetes</taxon>
        <taxon>Sordariomycetidae</taxon>
        <taxon>Diaporthales</taxon>
        <taxon>Diaporthaceae</taxon>
        <taxon>Diaporthe</taxon>
    </lineage>
</organism>
<dbReference type="AlphaFoldDB" id="A0AAD9W411"/>
<keyword evidence="3" id="KW-1185">Reference proteome</keyword>
<dbReference type="EMBL" id="JAUJFL010000003">
    <property type="protein sequence ID" value="KAK2608018.1"/>
    <property type="molecule type" value="Genomic_DNA"/>
</dbReference>
<evidence type="ECO:0000313" key="3">
    <source>
        <dbReference type="Proteomes" id="UP001265746"/>
    </source>
</evidence>
<feature type="compositionally biased region" description="Acidic residues" evidence="1">
    <location>
        <begin position="382"/>
        <end position="399"/>
    </location>
</feature>
<sequence length="592" mass="65339">MDLGNGSNYFAGGQSQRATDDLLGRSEGGPIQVAPNQIQTKAMFDNQGRRYLVLDYVPQGDYIAKQINNGGEFALVHLLTIFTPNSIGGNRVFVLQNLAQELKLRAEQDVLNGLTKQTWHIVAIPNSNMFAPRFAHNGGFAAVGSTQAAPASLQPVQHNRNNNQQSVFTQHNPINNPQPAFAQQISSINKQFALTQQSPNNSQQPMFTQQNTMGVYGQSGSFGAQGQQPQFNAGMSVAPYQGGGSTMSFPQDQFNFQASQPSTFQGFGQDNRAVLGNYQDQSNNQQFNNGFRFQSVPIPNINRPIFDSYGNIIGDLDNMYGLGQSVPSQGLQQQVNQFPQMQSANTGDPQLAAAAQSFFAFAEDKLAQDEGVAMGSATGSDGSDDSDDIDDNDDNDDHQEDPLPAEPASQPDSQLAKILRAHEDEPHRFQDKTGMNLCDYCNRYGHEADTCIKWDPVHFDKPVCIACNNDEHTMDECHKFHAMSMEHKQLLLLGKGARRPGVRSVYNAWTTYVHFDYQGGGFPLTRQFLRGLSNNEQNGAMIQNIWKLWDYRRGLPDHLRDPAFESVESITLAALDESFADDGDEEGDDMPS</sequence>
<accession>A0AAD9W411</accession>